<evidence type="ECO:0000313" key="9">
    <source>
        <dbReference type="Proteomes" id="UP001201812"/>
    </source>
</evidence>
<keyword evidence="4" id="KW-0808">Transferase</keyword>
<evidence type="ECO:0000256" key="5">
    <source>
        <dbReference type="PROSITE-ProRule" id="PRU00965"/>
    </source>
</evidence>
<dbReference type="Pfam" id="PF10237">
    <property type="entry name" value="N6-adenineMlase"/>
    <property type="match status" value="1"/>
</dbReference>
<name>A0AAD4N9X1_9BILA</name>
<comment type="caution">
    <text evidence="8">The sequence shown here is derived from an EMBL/GenBank/DDBJ whole genome shotgun (WGS) entry which is preliminary data.</text>
</comment>
<protein>
    <submittedName>
        <fullName evidence="8">N6-adenine methyltransferase domain-containing protein</fullName>
    </submittedName>
</protein>
<comment type="subcellular location">
    <subcellularLocation>
        <location evidence="1">Cytoplasm</location>
    </subcellularLocation>
</comment>
<dbReference type="AlphaFoldDB" id="A0AAD4N9X1"/>
<sequence>MAKSKAAKKKLKGNQKSKLRTTPTSKCLKGALANVSSISLRPRQGIRVLVPETFPEVPQCSHGPCLLFADTKGNRWFSCAIYRTNTECGFKVPILAGHALPDYEKLPPEFSLSLDKYGKIKSSFEVLKGGPVYWCKRCFNYVKIPHMDPVESYAEWVPPTKLLQPSQANKGEAQYWFSSQSLHVLRDVITKEGFDSVLCVGAPTVFEKLRENQNVQSFLLDYDDRFAHFYDSSEFARYSMLVNHFYNAESRMILSRFLAKSKKCVIICDPPFGAFVEALIKSIYSLRELFFNSSSCSNPNSFKIILVLPIFVGKYVLKDESFSMVDFKVTYENHKDYSKPEKSIVRFFTDIANSSFILPPELGYRFCSKCDRFVAIENRHCSVCKKCTSKDGSKYVHCKPCGRCVKSKYVHCVKCKICHLQHRCLCIHT</sequence>
<dbReference type="PANTHER" id="PTHR13493:SF3">
    <property type="entry name" value="RRNA N6-ADENOSINE-METHYLTRANSFERASE ZCCHC4"/>
    <property type="match status" value="1"/>
</dbReference>
<dbReference type="PANTHER" id="PTHR13493">
    <property type="entry name" value="ZINC FINGER CCHC DOMAIN-CONTAINING"/>
    <property type="match status" value="1"/>
</dbReference>
<dbReference type="GO" id="GO:0005730">
    <property type="term" value="C:nucleolus"/>
    <property type="evidence" value="ECO:0007669"/>
    <property type="project" value="TreeGrafter"/>
</dbReference>
<keyword evidence="5" id="KW-0863">Zinc-finger</keyword>
<evidence type="ECO:0000259" key="7">
    <source>
        <dbReference type="PROSITE" id="PS51270"/>
    </source>
</evidence>
<dbReference type="InterPro" id="IPR041370">
    <property type="entry name" value="Mlase_EEF1AKMT1/ZCCHC4"/>
</dbReference>
<feature type="region of interest" description="Disordered" evidence="6">
    <location>
        <begin position="1"/>
        <end position="21"/>
    </location>
</feature>
<dbReference type="EMBL" id="JAKKPZ010000009">
    <property type="protein sequence ID" value="KAI1717424.1"/>
    <property type="molecule type" value="Genomic_DNA"/>
</dbReference>
<evidence type="ECO:0000256" key="4">
    <source>
        <dbReference type="ARBA" id="ARBA00022679"/>
    </source>
</evidence>
<feature type="domain" description="CTCHY-type" evidence="7">
    <location>
        <begin position="362"/>
        <end position="429"/>
    </location>
</feature>
<proteinExistence type="predicted"/>
<dbReference type="GO" id="GO:0008988">
    <property type="term" value="F:rRNA (adenine-N6-)-methyltransferase activity"/>
    <property type="evidence" value="ECO:0007669"/>
    <property type="project" value="InterPro"/>
</dbReference>
<dbReference type="GO" id="GO:0005737">
    <property type="term" value="C:cytoplasm"/>
    <property type="evidence" value="ECO:0007669"/>
    <property type="project" value="UniProtKB-SubCell"/>
</dbReference>
<evidence type="ECO:0000256" key="2">
    <source>
        <dbReference type="ARBA" id="ARBA00022490"/>
    </source>
</evidence>
<keyword evidence="2" id="KW-0963">Cytoplasm</keyword>
<accession>A0AAD4N9X1</accession>
<dbReference type="Proteomes" id="UP001201812">
    <property type="component" value="Unassembled WGS sequence"/>
</dbReference>
<gene>
    <name evidence="8" type="ORF">DdX_07171</name>
</gene>
<feature type="compositionally biased region" description="Basic residues" evidence="6">
    <location>
        <begin position="1"/>
        <end position="19"/>
    </location>
</feature>
<keyword evidence="3 8" id="KW-0489">Methyltransferase</keyword>
<evidence type="ECO:0000313" key="8">
    <source>
        <dbReference type="EMBL" id="KAI1717424.1"/>
    </source>
</evidence>
<reference evidence="8" key="1">
    <citation type="submission" date="2022-01" db="EMBL/GenBank/DDBJ databases">
        <title>Genome Sequence Resource for Two Populations of Ditylenchus destructor, the Migratory Endoparasitic Phytonematode.</title>
        <authorList>
            <person name="Zhang H."/>
            <person name="Lin R."/>
            <person name="Xie B."/>
        </authorList>
    </citation>
    <scope>NUCLEOTIDE SEQUENCE</scope>
    <source>
        <strain evidence="8">BazhouSP</strain>
    </source>
</reference>
<keyword evidence="9" id="KW-1185">Reference proteome</keyword>
<dbReference type="PROSITE" id="PS51270">
    <property type="entry name" value="ZF_CTCHY"/>
    <property type="match status" value="1"/>
</dbReference>
<dbReference type="PROSITE" id="PS50216">
    <property type="entry name" value="DHHC"/>
    <property type="match status" value="1"/>
</dbReference>
<organism evidence="8 9">
    <name type="scientific">Ditylenchus destructor</name>
    <dbReference type="NCBI Taxonomy" id="166010"/>
    <lineage>
        <taxon>Eukaryota</taxon>
        <taxon>Metazoa</taxon>
        <taxon>Ecdysozoa</taxon>
        <taxon>Nematoda</taxon>
        <taxon>Chromadorea</taxon>
        <taxon>Rhabditida</taxon>
        <taxon>Tylenchina</taxon>
        <taxon>Tylenchomorpha</taxon>
        <taxon>Sphaerularioidea</taxon>
        <taxon>Anguinidae</taxon>
        <taxon>Anguininae</taxon>
        <taxon>Ditylenchus</taxon>
    </lineage>
</organism>
<evidence type="ECO:0000256" key="6">
    <source>
        <dbReference type="SAM" id="MobiDB-lite"/>
    </source>
</evidence>
<keyword evidence="5" id="KW-0862">Zinc</keyword>
<dbReference type="InterPro" id="IPR017921">
    <property type="entry name" value="Znf_CTCHY"/>
</dbReference>
<keyword evidence="5" id="KW-0479">Metal-binding</keyword>
<dbReference type="GO" id="GO:0008270">
    <property type="term" value="F:zinc ion binding"/>
    <property type="evidence" value="ECO:0007669"/>
    <property type="project" value="UniProtKB-KW"/>
</dbReference>
<dbReference type="InterPro" id="IPR039846">
    <property type="entry name" value="ZCCHC4"/>
</dbReference>
<evidence type="ECO:0000256" key="3">
    <source>
        <dbReference type="ARBA" id="ARBA00022603"/>
    </source>
</evidence>
<evidence type="ECO:0000256" key="1">
    <source>
        <dbReference type="ARBA" id="ARBA00004496"/>
    </source>
</evidence>